<proteinExistence type="predicted"/>
<organism evidence="2 3">
    <name type="scientific">Iphiclides podalirius</name>
    <name type="common">scarce swallowtail</name>
    <dbReference type="NCBI Taxonomy" id="110791"/>
    <lineage>
        <taxon>Eukaryota</taxon>
        <taxon>Metazoa</taxon>
        <taxon>Ecdysozoa</taxon>
        <taxon>Arthropoda</taxon>
        <taxon>Hexapoda</taxon>
        <taxon>Insecta</taxon>
        <taxon>Pterygota</taxon>
        <taxon>Neoptera</taxon>
        <taxon>Endopterygota</taxon>
        <taxon>Lepidoptera</taxon>
        <taxon>Glossata</taxon>
        <taxon>Ditrysia</taxon>
        <taxon>Papilionoidea</taxon>
        <taxon>Papilionidae</taxon>
        <taxon>Papilioninae</taxon>
        <taxon>Iphiclides</taxon>
    </lineage>
</organism>
<accession>A0ABN8IGH3</accession>
<sequence length="138" mass="15202">MRVQLDRALSCLSVTRNVMRGRGVTTRKRDSNAREGRKSVADGPEMWWGVGRAASSASTQRSSSGAIWAGSASQTPRRQRAAARRAATHGCCSTCHTQRTNEKPRLVVGRGERSNQLRFTPFGRRDSSAQLGRYSSTY</sequence>
<keyword evidence="3" id="KW-1185">Reference proteome</keyword>
<evidence type="ECO:0000256" key="1">
    <source>
        <dbReference type="SAM" id="MobiDB-lite"/>
    </source>
</evidence>
<feature type="compositionally biased region" description="Basic residues" evidence="1">
    <location>
        <begin position="77"/>
        <end position="87"/>
    </location>
</feature>
<evidence type="ECO:0000313" key="2">
    <source>
        <dbReference type="EMBL" id="CAH2054633.1"/>
    </source>
</evidence>
<dbReference type="EMBL" id="OW152833">
    <property type="protein sequence ID" value="CAH2054633.1"/>
    <property type="molecule type" value="Genomic_DNA"/>
</dbReference>
<protein>
    <submittedName>
        <fullName evidence="2">Uncharacterized protein</fullName>
    </submittedName>
</protein>
<feature type="region of interest" description="Disordered" evidence="1">
    <location>
        <begin position="110"/>
        <end position="138"/>
    </location>
</feature>
<evidence type="ECO:0000313" key="3">
    <source>
        <dbReference type="Proteomes" id="UP000837857"/>
    </source>
</evidence>
<gene>
    <name evidence="2" type="ORF">IPOD504_LOCUS8713</name>
</gene>
<reference evidence="2" key="1">
    <citation type="submission" date="2022-03" db="EMBL/GenBank/DDBJ databases">
        <authorList>
            <person name="Martin H S."/>
        </authorList>
    </citation>
    <scope>NUCLEOTIDE SEQUENCE</scope>
</reference>
<feature type="compositionally biased region" description="Polar residues" evidence="1">
    <location>
        <begin position="128"/>
        <end position="138"/>
    </location>
</feature>
<feature type="compositionally biased region" description="Basic and acidic residues" evidence="1">
    <location>
        <begin position="27"/>
        <end position="40"/>
    </location>
</feature>
<feature type="region of interest" description="Disordered" evidence="1">
    <location>
        <begin position="22"/>
        <end position="91"/>
    </location>
</feature>
<feature type="compositionally biased region" description="Low complexity" evidence="1">
    <location>
        <begin position="51"/>
        <end position="73"/>
    </location>
</feature>
<name>A0ABN8IGH3_9NEOP</name>
<dbReference type="Proteomes" id="UP000837857">
    <property type="component" value="Chromosome 21"/>
</dbReference>
<feature type="non-terminal residue" evidence="2">
    <location>
        <position position="138"/>
    </location>
</feature>